<dbReference type="STRING" id="90241.B0682_08850"/>
<dbReference type="GO" id="GO:0008757">
    <property type="term" value="F:S-adenosylmethionine-dependent methyltransferase activity"/>
    <property type="evidence" value="ECO:0007669"/>
    <property type="project" value="InterPro"/>
</dbReference>
<gene>
    <name evidence="5" type="ORF">B0682_08850</name>
</gene>
<evidence type="ECO:0000259" key="4">
    <source>
        <dbReference type="PROSITE" id="PS50123"/>
    </source>
</evidence>
<organism evidence="5 6">
    <name type="scientific">Lwoffella lincolnii</name>
    <dbReference type="NCBI Taxonomy" id="90241"/>
    <lineage>
        <taxon>Bacteria</taxon>
        <taxon>Pseudomonadati</taxon>
        <taxon>Pseudomonadota</taxon>
        <taxon>Gammaproteobacteria</taxon>
        <taxon>Moraxellales</taxon>
        <taxon>Moraxellaceae</taxon>
        <taxon>Lwoffella</taxon>
    </lineage>
</organism>
<feature type="domain" description="CheR-type methyltransferase" evidence="4">
    <location>
        <begin position="14"/>
        <end position="339"/>
    </location>
</feature>
<name>A0A1T0CAY3_9GAMM</name>
<dbReference type="SMART" id="SM00138">
    <property type="entry name" value="MeTrc"/>
    <property type="match status" value="1"/>
</dbReference>
<dbReference type="InterPro" id="IPR022642">
    <property type="entry name" value="CheR_C"/>
</dbReference>
<dbReference type="InterPro" id="IPR000780">
    <property type="entry name" value="CheR_MeTrfase"/>
</dbReference>
<accession>A0A1T0CAY3</accession>
<dbReference type="InterPro" id="IPR050903">
    <property type="entry name" value="Bact_Chemotaxis_MeTrfase"/>
</dbReference>
<dbReference type="Proteomes" id="UP000191094">
    <property type="component" value="Unassembled WGS sequence"/>
</dbReference>
<evidence type="ECO:0000256" key="1">
    <source>
        <dbReference type="ARBA" id="ARBA00022603"/>
    </source>
</evidence>
<evidence type="ECO:0000256" key="3">
    <source>
        <dbReference type="ARBA" id="ARBA00022691"/>
    </source>
</evidence>
<keyword evidence="2" id="KW-0808">Transferase</keyword>
<keyword evidence="6" id="KW-1185">Reference proteome</keyword>
<comment type="caution">
    <text evidence="5">The sequence shown here is derived from an EMBL/GenBank/DDBJ whole genome shotgun (WGS) entry which is preliminary data.</text>
</comment>
<proteinExistence type="predicted"/>
<evidence type="ECO:0000313" key="6">
    <source>
        <dbReference type="Proteomes" id="UP000191094"/>
    </source>
</evidence>
<dbReference type="Gene3D" id="3.40.50.150">
    <property type="entry name" value="Vaccinia Virus protein VP39"/>
    <property type="match status" value="1"/>
</dbReference>
<dbReference type="Pfam" id="PF01739">
    <property type="entry name" value="CheR"/>
    <property type="match status" value="2"/>
</dbReference>
<dbReference type="PANTHER" id="PTHR24422:SF19">
    <property type="entry name" value="CHEMOTAXIS PROTEIN METHYLTRANSFERASE"/>
    <property type="match status" value="1"/>
</dbReference>
<dbReference type="SUPFAM" id="SSF53335">
    <property type="entry name" value="S-adenosyl-L-methionine-dependent methyltransferases"/>
    <property type="match status" value="1"/>
</dbReference>
<keyword evidence="1" id="KW-0489">Methyltransferase</keyword>
<evidence type="ECO:0000313" key="5">
    <source>
        <dbReference type="EMBL" id="OOS19502.1"/>
    </source>
</evidence>
<dbReference type="PROSITE" id="PS50123">
    <property type="entry name" value="CHER"/>
    <property type="match status" value="1"/>
</dbReference>
<dbReference type="EMBL" id="MUYT01000016">
    <property type="protein sequence ID" value="OOS19502.1"/>
    <property type="molecule type" value="Genomic_DNA"/>
</dbReference>
<dbReference type="AlphaFoldDB" id="A0A1T0CAY3"/>
<dbReference type="PANTHER" id="PTHR24422">
    <property type="entry name" value="CHEMOTAXIS PROTEIN METHYLTRANSFERASE"/>
    <property type="match status" value="1"/>
</dbReference>
<dbReference type="RefSeq" id="WP_078308350.1">
    <property type="nucleotide sequence ID" value="NZ_CP147511.1"/>
</dbReference>
<dbReference type="GO" id="GO:0032259">
    <property type="term" value="P:methylation"/>
    <property type="evidence" value="ECO:0007669"/>
    <property type="project" value="UniProtKB-KW"/>
</dbReference>
<dbReference type="InterPro" id="IPR029063">
    <property type="entry name" value="SAM-dependent_MTases_sf"/>
</dbReference>
<keyword evidence="3" id="KW-0949">S-adenosyl-L-methionine</keyword>
<protein>
    <recommendedName>
        <fullName evidence="4">CheR-type methyltransferase domain-containing protein</fullName>
    </recommendedName>
</protein>
<evidence type="ECO:0000256" key="2">
    <source>
        <dbReference type="ARBA" id="ARBA00022679"/>
    </source>
</evidence>
<reference evidence="5 6" key="1">
    <citation type="submission" date="2017-02" db="EMBL/GenBank/DDBJ databases">
        <title>Draft genome sequence of Moraxella lincolnii CCUG 9405T type strain.</title>
        <authorList>
            <person name="Salva-Serra F."/>
            <person name="Engstrom-Jakobsson H."/>
            <person name="Thorell K."/>
            <person name="Jaen-Luchoro D."/>
            <person name="Gonzales-Siles L."/>
            <person name="Karlsson R."/>
            <person name="Yazdan S."/>
            <person name="Boulund F."/>
            <person name="Johnning A."/>
            <person name="Engstrand L."/>
            <person name="Kristiansson E."/>
            <person name="Moore E."/>
        </authorList>
    </citation>
    <scope>NUCLEOTIDE SEQUENCE [LARGE SCALE GENOMIC DNA]</scope>
    <source>
        <strain evidence="5 6">CCUG 9405</strain>
    </source>
</reference>
<sequence>MKRGLINPKQWLVYIEQQIGFILPTSQQLWLTHAIEQFAKQSAISTETLWQSLPNDKGLQQRFIDHVVIAQTHFFRHKPSIEFVTQVVGGRLSYILTHSELSDLRPSPSTMPTITTPTITPTSSNRIFSNTSNATTDAVKVWCAGCSTGQEVWSLAMAIHNQVSKLTDNTENWLANLSILGTDVSLSAIEQARQARYPKRQLIEIPKQYHCHVHHNDAKQGEDGQDKDNGKSSHKVNKADTEQFWQVSSHLFAMVNFVQSNLFLPAKTAQADMYDVIFCQNLLIYFREFDQRDLLARFVKHCRVGGYLLLAPGEAMSWQHPLMKRVKRTDINAWQKVANTNAS</sequence>